<protein>
    <submittedName>
        <fullName evidence="2">Uncharacterized protein</fullName>
    </submittedName>
</protein>
<accession>A0A7I9WFN6</accession>
<comment type="caution">
    <text evidence="2">The sequence shown here is derived from an EMBL/GenBank/DDBJ whole genome shotgun (WGS) entry which is preliminary data.</text>
</comment>
<keyword evidence="3" id="KW-1185">Reference proteome</keyword>
<evidence type="ECO:0000313" key="2">
    <source>
        <dbReference type="EMBL" id="GFG56555.1"/>
    </source>
</evidence>
<dbReference type="EMBL" id="BLKT01000003">
    <property type="protein sequence ID" value="GFG56555.1"/>
    <property type="molecule type" value="Genomic_DNA"/>
</dbReference>
<name>A0A7I9WFN6_9MYCO</name>
<dbReference type="Proteomes" id="UP000465241">
    <property type="component" value="Unassembled WGS sequence"/>
</dbReference>
<organism evidence="2 3">
    <name type="scientific">Mycolicibacterium murale</name>
    <dbReference type="NCBI Taxonomy" id="182220"/>
    <lineage>
        <taxon>Bacteria</taxon>
        <taxon>Bacillati</taxon>
        <taxon>Actinomycetota</taxon>
        <taxon>Actinomycetes</taxon>
        <taxon>Mycobacteriales</taxon>
        <taxon>Mycobacteriaceae</taxon>
        <taxon>Mycolicibacterium</taxon>
    </lineage>
</organism>
<sequence length="212" mass="22512">MEWLAVRAAARWVAAVGIVGGAVLGCSESPPLGPPVPTGATELEGSPMTSGPPPPPGWHLNEVTPSSEQEAHSSLLTYVKRTIAALPPGTTFDSGAFVGSGATPWCDDQPDDPATAPVRLQALGDIKVPDGMAPEEIISAAGQTWRSWGWYVYQRDDFKSPNQFGYGPDGYRLQIEVSNPPSYPPTLTAISPCFPGNLVRDDLQFPRVVTAE</sequence>
<dbReference type="PROSITE" id="PS51257">
    <property type="entry name" value="PROKAR_LIPOPROTEIN"/>
    <property type="match status" value="1"/>
</dbReference>
<gene>
    <name evidence="2" type="ORF">MMUR_06910</name>
</gene>
<evidence type="ECO:0000313" key="3">
    <source>
        <dbReference type="Proteomes" id="UP000465241"/>
    </source>
</evidence>
<dbReference type="AlphaFoldDB" id="A0A7I9WFN6"/>
<proteinExistence type="predicted"/>
<feature type="region of interest" description="Disordered" evidence="1">
    <location>
        <begin position="27"/>
        <end position="55"/>
    </location>
</feature>
<reference evidence="2 3" key="1">
    <citation type="journal article" date="2019" name="Emerg. Microbes Infect.">
        <title>Comprehensive subspecies identification of 175 nontuberculous mycobacteria species based on 7547 genomic profiles.</title>
        <authorList>
            <person name="Matsumoto Y."/>
            <person name="Kinjo T."/>
            <person name="Motooka D."/>
            <person name="Nabeya D."/>
            <person name="Jung N."/>
            <person name="Uechi K."/>
            <person name="Horii T."/>
            <person name="Iida T."/>
            <person name="Fujita J."/>
            <person name="Nakamura S."/>
        </authorList>
    </citation>
    <scope>NUCLEOTIDE SEQUENCE [LARGE SCALE GENOMIC DNA]</scope>
    <source>
        <strain evidence="2 3">JCM 13392</strain>
    </source>
</reference>
<evidence type="ECO:0000256" key="1">
    <source>
        <dbReference type="SAM" id="MobiDB-lite"/>
    </source>
</evidence>